<gene>
    <name evidence="5" type="ORF">J3R30DRAFT_3288838</name>
</gene>
<dbReference type="PANTHER" id="PTHR44675:SF1">
    <property type="entry name" value="P21-ACTIVATED PROTEIN KINASE-INTERACTING PROTEIN 1"/>
    <property type="match status" value="1"/>
</dbReference>
<keyword evidence="2" id="KW-0677">Repeat</keyword>
<dbReference type="SMART" id="SM00320">
    <property type="entry name" value="WD40"/>
    <property type="match status" value="5"/>
</dbReference>
<evidence type="ECO:0000313" key="5">
    <source>
        <dbReference type="EMBL" id="KAJ4479917.1"/>
    </source>
</evidence>
<name>A0A9W9AD50_9AGAR</name>
<dbReference type="OrthoDB" id="308449at2759"/>
<dbReference type="Pfam" id="PF00400">
    <property type="entry name" value="WD40"/>
    <property type="match status" value="3"/>
</dbReference>
<dbReference type="PROSITE" id="PS50294">
    <property type="entry name" value="WD_REPEATS_REGION"/>
    <property type="match status" value="2"/>
</dbReference>
<feature type="compositionally biased region" description="Polar residues" evidence="4">
    <location>
        <begin position="46"/>
        <end position="59"/>
    </location>
</feature>
<feature type="repeat" description="WD" evidence="3">
    <location>
        <begin position="104"/>
        <end position="145"/>
    </location>
</feature>
<dbReference type="InterPro" id="IPR001680">
    <property type="entry name" value="WD40_rpt"/>
</dbReference>
<dbReference type="InterPro" id="IPR036322">
    <property type="entry name" value="WD40_repeat_dom_sf"/>
</dbReference>
<feature type="region of interest" description="Disordered" evidence="4">
    <location>
        <begin position="430"/>
        <end position="475"/>
    </location>
</feature>
<dbReference type="InterPro" id="IPR019775">
    <property type="entry name" value="WD40_repeat_CS"/>
</dbReference>
<feature type="compositionally biased region" description="Acidic residues" evidence="4">
    <location>
        <begin position="460"/>
        <end position="475"/>
    </location>
</feature>
<feature type="repeat" description="WD" evidence="3">
    <location>
        <begin position="187"/>
        <end position="228"/>
    </location>
</feature>
<feature type="region of interest" description="Disordered" evidence="4">
    <location>
        <begin position="40"/>
        <end position="59"/>
    </location>
</feature>
<feature type="compositionally biased region" description="Acidic residues" evidence="4">
    <location>
        <begin position="439"/>
        <end position="453"/>
    </location>
</feature>
<dbReference type="PROSITE" id="PS00678">
    <property type="entry name" value="WD_REPEATS_1"/>
    <property type="match status" value="2"/>
</dbReference>
<proteinExistence type="predicted"/>
<evidence type="ECO:0000256" key="1">
    <source>
        <dbReference type="ARBA" id="ARBA00022574"/>
    </source>
</evidence>
<keyword evidence="1 3" id="KW-0853">WD repeat</keyword>
<dbReference type="PROSITE" id="PS50082">
    <property type="entry name" value="WD_REPEATS_2"/>
    <property type="match status" value="2"/>
</dbReference>
<accession>A0A9W9AD50</accession>
<organism evidence="5 6">
    <name type="scientific">Lentinula aciculospora</name>
    <dbReference type="NCBI Taxonomy" id="153920"/>
    <lineage>
        <taxon>Eukaryota</taxon>
        <taxon>Fungi</taxon>
        <taxon>Dikarya</taxon>
        <taxon>Basidiomycota</taxon>
        <taxon>Agaricomycotina</taxon>
        <taxon>Agaricomycetes</taxon>
        <taxon>Agaricomycetidae</taxon>
        <taxon>Agaricales</taxon>
        <taxon>Marasmiineae</taxon>
        <taxon>Omphalotaceae</taxon>
        <taxon>Lentinula</taxon>
    </lineage>
</organism>
<dbReference type="SUPFAM" id="SSF50978">
    <property type="entry name" value="WD40 repeat-like"/>
    <property type="match status" value="1"/>
</dbReference>
<evidence type="ECO:0000313" key="6">
    <source>
        <dbReference type="Proteomes" id="UP001150266"/>
    </source>
</evidence>
<dbReference type="EMBL" id="JAOTPV010000007">
    <property type="protein sequence ID" value="KAJ4479917.1"/>
    <property type="molecule type" value="Genomic_DNA"/>
</dbReference>
<dbReference type="InterPro" id="IPR015943">
    <property type="entry name" value="WD40/YVTN_repeat-like_dom_sf"/>
</dbReference>
<dbReference type="Proteomes" id="UP001150266">
    <property type="component" value="Unassembled WGS sequence"/>
</dbReference>
<sequence>MVAKSRSAAITTLEARPTKKARIGDNVLRKPKNRVTKTINVEPDVSVSSKGKQKAKQTLASSSPLPSTFKVVAGSYEKLLYGLEGSTSIENDVVKFHLKPIFIFPAHVSCIKAVAASPGGKWLATGSADEIVKVWDLKRKKEIGGLMHHEGSITALLFPSRSHLVSASEDGTIGIFHARDWSVLRNLRGHRGRVNGVDVHPSGKVALSVGKDRMLRMWDMMRGRGVSSVKLGKEGEIVRWSTDGEMFAVQSGKEIDIYSTDMSLLHSITHPSRLHDIKFYNRNNQEGQVLLASAEDKKISVYDFLPLPNGTDSAENGKSKKYSPRIIAEIVGHENRRVFLIKAMQTLNISLPSPTLLTPSSDNRIHCHSTTILSTVSSDGKINVYDLGYLSRSNTEQSTTQTIQPVATYDTKGTRLTCVTLGEGDMVIDNITGKRSREEEDEVSSDKDDEGGDDWGGVEVENEGEEWEGSEEESE</sequence>
<protein>
    <submittedName>
        <fullName evidence="5">WD40-repeat-containing domain protein</fullName>
    </submittedName>
</protein>
<evidence type="ECO:0000256" key="4">
    <source>
        <dbReference type="SAM" id="MobiDB-lite"/>
    </source>
</evidence>
<dbReference type="InterPro" id="IPR051959">
    <property type="entry name" value="PAK1-Kinase_Regulator"/>
</dbReference>
<dbReference type="AlphaFoldDB" id="A0A9W9AD50"/>
<keyword evidence="6" id="KW-1185">Reference proteome</keyword>
<dbReference type="PANTHER" id="PTHR44675">
    <property type="entry name" value="PAK1 INTERACTING PROTEIN 1"/>
    <property type="match status" value="1"/>
</dbReference>
<reference evidence="5" key="1">
    <citation type="submission" date="2022-08" db="EMBL/GenBank/DDBJ databases">
        <title>A Global Phylogenomic Analysis of the Shiitake Genus Lentinula.</title>
        <authorList>
            <consortium name="DOE Joint Genome Institute"/>
            <person name="Sierra-Patev S."/>
            <person name="Min B."/>
            <person name="Naranjo-Ortiz M."/>
            <person name="Looney B."/>
            <person name="Konkel Z."/>
            <person name="Slot J.C."/>
            <person name="Sakamoto Y."/>
            <person name="Steenwyk J.L."/>
            <person name="Rokas A."/>
            <person name="Carro J."/>
            <person name="Camarero S."/>
            <person name="Ferreira P."/>
            <person name="Molpeceres G."/>
            <person name="Ruiz-Duenas F.J."/>
            <person name="Serrano A."/>
            <person name="Henrissat B."/>
            <person name="Drula E."/>
            <person name="Hughes K.W."/>
            <person name="Mata J.L."/>
            <person name="Ishikawa N.K."/>
            <person name="Vargas-Isla R."/>
            <person name="Ushijima S."/>
            <person name="Smith C.A."/>
            <person name="Ahrendt S."/>
            <person name="Andreopoulos W."/>
            <person name="He G."/>
            <person name="Labutti K."/>
            <person name="Lipzen A."/>
            <person name="Ng V."/>
            <person name="Riley R."/>
            <person name="Sandor L."/>
            <person name="Barry K."/>
            <person name="Martinez A.T."/>
            <person name="Xiao Y."/>
            <person name="Gibbons J.G."/>
            <person name="Terashima K."/>
            <person name="Grigoriev I.V."/>
            <person name="Hibbett D.S."/>
        </authorList>
    </citation>
    <scope>NUCLEOTIDE SEQUENCE</scope>
    <source>
        <strain evidence="5">JLM2183</strain>
    </source>
</reference>
<evidence type="ECO:0000256" key="3">
    <source>
        <dbReference type="PROSITE-ProRule" id="PRU00221"/>
    </source>
</evidence>
<dbReference type="Gene3D" id="2.130.10.10">
    <property type="entry name" value="YVTN repeat-like/Quinoprotein amine dehydrogenase"/>
    <property type="match status" value="2"/>
</dbReference>
<evidence type="ECO:0000256" key="2">
    <source>
        <dbReference type="ARBA" id="ARBA00022737"/>
    </source>
</evidence>
<comment type="caution">
    <text evidence="5">The sequence shown here is derived from an EMBL/GenBank/DDBJ whole genome shotgun (WGS) entry which is preliminary data.</text>
</comment>